<dbReference type="SUPFAM" id="SSF50249">
    <property type="entry name" value="Nucleic acid-binding proteins"/>
    <property type="match status" value="1"/>
</dbReference>
<evidence type="ECO:0000256" key="4">
    <source>
        <dbReference type="ARBA" id="ARBA00022540"/>
    </source>
</evidence>
<gene>
    <name evidence="6 8" type="primary">infA</name>
</gene>
<dbReference type="SMART" id="SM00316">
    <property type="entry name" value="S1"/>
    <property type="match status" value="1"/>
</dbReference>
<dbReference type="Pfam" id="PF01176">
    <property type="entry name" value="eIF-1a"/>
    <property type="match status" value="1"/>
</dbReference>
<feature type="domain" description="S1-like" evidence="7">
    <location>
        <begin position="1"/>
        <end position="72"/>
    </location>
</feature>
<dbReference type="InterPro" id="IPR003029">
    <property type="entry name" value="S1_domain"/>
</dbReference>
<comment type="function">
    <text evidence="1 6">One of the essential components for the initiation of protein synthesis. Stabilizes the binding of IF-2 and IF-3 on the 30S subunit to which N-formylmethionyl-tRNA(fMet) subsequently binds. Helps modulate mRNA selection, yielding the 30S pre-initiation complex (PIC). Upon addition of the 50S ribosomal subunit IF-1, IF-2 and IF-3 are released leaving the mature 70S translation initiation complex.</text>
</comment>
<dbReference type="PROSITE" id="PS50832">
    <property type="entry name" value="S1_IF1_TYPE"/>
    <property type="match status" value="1"/>
</dbReference>
<keyword evidence="8" id="KW-0150">Chloroplast</keyword>
<keyword evidence="6" id="KW-0694">RNA-binding</keyword>
<comment type="similarity">
    <text evidence="2 6">Belongs to the IF-1 family.</text>
</comment>
<reference evidence="8" key="1">
    <citation type="journal article" date="2021" name="Nat. Plants">
        <title>Gene duplications and phylogenomic conflict underlie major pulses of phenotypic evolution in gymnosperms.</title>
        <authorList>
            <person name="Stull G.W."/>
            <person name="Qu X.J."/>
            <person name="Parins-Fukuchi C."/>
            <person name="Yang Y.Y."/>
            <person name="Yang J.B."/>
            <person name="Yang Z.Y."/>
            <person name="Hu Y."/>
            <person name="Ma H."/>
            <person name="Soltis P.S."/>
            <person name="Soltis D.E."/>
            <person name="Li D.Z."/>
            <person name="Smith S.A."/>
            <person name="Yi T.S."/>
        </authorList>
    </citation>
    <scope>NUCLEOTIDE SEQUENCE</scope>
</reference>
<dbReference type="PANTHER" id="PTHR33370">
    <property type="entry name" value="TRANSLATION INITIATION FACTOR IF-1, CHLOROPLASTIC"/>
    <property type="match status" value="1"/>
</dbReference>
<accession>A0A8F8XA33</accession>
<reference evidence="8" key="2">
    <citation type="submission" date="2021-01" db="EMBL/GenBank/DDBJ databases">
        <authorList>
            <person name="Stull G."/>
            <person name="Qu X.-J."/>
            <person name="Parins-Fukuchi C."/>
            <person name="Yang Y.-Y."/>
            <person name="Yang J.-B."/>
            <person name="Yang Z.-Y."/>
            <person name="Hu Y."/>
            <person name="Ma H."/>
            <person name="Soltis P."/>
            <person name="Soltis D."/>
            <person name="Li D.-Z."/>
            <person name="Smith S."/>
            <person name="Yi T.-S."/>
        </authorList>
    </citation>
    <scope>NUCLEOTIDE SEQUENCE</scope>
</reference>
<dbReference type="InterPro" id="IPR012340">
    <property type="entry name" value="NA-bd_OB-fold"/>
</dbReference>
<evidence type="ECO:0000256" key="5">
    <source>
        <dbReference type="ARBA" id="ARBA00022917"/>
    </source>
</evidence>
<evidence type="ECO:0000256" key="1">
    <source>
        <dbReference type="ARBA" id="ARBA00003935"/>
    </source>
</evidence>
<dbReference type="GO" id="GO:0043022">
    <property type="term" value="F:ribosome binding"/>
    <property type="evidence" value="ECO:0007669"/>
    <property type="project" value="UniProtKB-UniRule"/>
</dbReference>
<dbReference type="EMBL" id="MW470976">
    <property type="protein sequence ID" value="QYB21104.1"/>
    <property type="molecule type" value="Genomic_DNA"/>
</dbReference>
<organism evidence="8">
    <name type="scientific">Austrotaxus spicata</name>
    <dbReference type="NCBI Taxonomy" id="89478"/>
    <lineage>
        <taxon>Eukaryota</taxon>
        <taxon>Viridiplantae</taxon>
        <taxon>Streptophyta</taxon>
        <taxon>Embryophyta</taxon>
        <taxon>Tracheophyta</taxon>
        <taxon>Spermatophyta</taxon>
        <taxon>Pinopsida</taxon>
        <taxon>Pinidae</taxon>
        <taxon>Conifers II</taxon>
        <taxon>Cupressales</taxon>
        <taxon>Taxaceae</taxon>
        <taxon>Austrotaxus</taxon>
    </lineage>
</organism>
<dbReference type="InterPro" id="IPR006196">
    <property type="entry name" value="RNA-binding_domain_S1_IF1"/>
</dbReference>
<geneLocation type="chloroplast" evidence="8"/>
<sequence>MTETGFITEEGVVTEAFPNTMFMVYLDSDRDILAYVSGKIRYRHIRIDVGDRVKVQYTSYDPNRGRIIYRYRKKTDEE</sequence>
<name>A0A8F8XA33_9CONI</name>
<dbReference type="InterPro" id="IPR004368">
    <property type="entry name" value="TIF_IF1"/>
</dbReference>
<evidence type="ECO:0000313" key="8">
    <source>
        <dbReference type="EMBL" id="QYB21104.1"/>
    </source>
</evidence>
<evidence type="ECO:0000256" key="3">
    <source>
        <dbReference type="ARBA" id="ARBA00011599"/>
    </source>
</evidence>
<evidence type="ECO:0000256" key="6">
    <source>
        <dbReference type="HAMAP-Rule" id="MF_00075"/>
    </source>
</evidence>
<dbReference type="GO" id="GO:0019843">
    <property type="term" value="F:rRNA binding"/>
    <property type="evidence" value="ECO:0007669"/>
    <property type="project" value="UniProtKB-UniRule"/>
</dbReference>
<comment type="subcellular location">
    <subcellularLocation>
        <location evidence="6">Plastid</location>
        <location evidence="6">Chloroplast</location>
    </subcellularLocation>
</comment>
<keyword evidence="5 6" id="KW-0648">Protein biosynthesis</keyword>
<dbReference type="GO" id="GO:0003743">
    <property type="term" value="F:translation initiation factor activity"/>
    <property type="evidence" value="ECO:0007669"/>
    <property type="project" value="UniProtKB-UniRule"/>
</dbReference>
<keyword evidence="6" id="KW-0699">rRNA-binding</keyword>
<dbReference type="GO" id="GO:0009507">
    <property type="term" value="C:chloroplast"/>
    <property type="evidence" value="ECO:0007669"/>
    <property type="project" value="UniProtKB-SubCell"/>
</dbReference>
<dbReference type="GO" id="GO:0005829">
    <property type="term" value="C:cytosol"/>
    <property type="evidence" value="ECO:0007669"/>
    <property type="project" value="TreeGrafter"/>
</dbReference>
<dbReference type="Gene3D" id="2.40.50.140">
    <property type="entry name" value="Nucleic acid-binding proteins"/>
    <property type="match status" value="1"/>
</dbReference>
<protein>
    <recommendedName>
        <fullName evidence="6">Translation initiation factor IF-1, chloroplastic</fullName>
    </recommendedName>
</protein>
<dbReference type="PANTHER" id="PTHR33370:SF1">
    <property type="entry name" value="TRANSLATION INITIATION FACTOR IF-1, CHLOROPLASTIC"/>
    <property type="match status" value="1"/>
</dbReference>
<keyword evidence="4 6" id="KW-0396">Initiation factor</keyword>
<keyword evidence="8" id="KW-0934">Plastid</keyword>
<dbReference type="AlphaFoldDB" id="A0A8F8XA33"/>
<comment type="subunit">
    <text evidence="3 6">Component of the 30S ribosomal translation pre-initiation complex which assembles on the 30S ribosome in the order IF-2 and IF-3, IF-1 and N-formylmethionyl-tRNA(fMet); mRNA recruitment can occur at any time during PIC assembly.</text>
</comment>
<evidence type="ECO:0000256" key="2">
    <source>
        <dbReference type="ARBA" id="ARBA00010939"/>
    </source>
</evidence>
<evidence type="ECO:0000259" key="7">
    <source>
        <dbReference type="PROSITE" id="PS50832"/>
    </source>
</evidence>
<proteinExistence type="inferred from homology"/>
<dbReference type="NCBIfam" id="TIGR00008">
    <property type="entry name" value="infA"/>
    <property type="match status" value="1"/>
</dbReference>
<dbReference type="HAMAP" id="MF_00075">
    <property type="entry name" value="IF_1"/>
    <property type="match status" value="1"/>
</dbReference>